<dbReference type="EMBL" id="LXEX01000062">
    <property type="protein sequence ID" value="OAT56777.1"/>
    <property type="molecule type" value="Genomic_DNA"/>
</dbReference>
<evidence type="ECO:0000313" key="2">
    <source>
        <dbReference type="Proteomes" id="UP000078431"/>
    </source>
</evidence>
<gene>
    <name evidence="1" type="ORF">M993_04528</name>
</gene>
<keyword evidence="2" id="KW-1185">Reference proteome</keyword>
<dbReference type="Proteomes" id="UP000078431">
    <property type="component" value="Unassembled WGS sequence"/>
</dbReference>
<dbReference type="AlphaFoldDB" id="A0AA91EDC1"/>
<comment type="caution">
    <text evidence="1">The sequence shown here is derived from an EMBL/GenBank/DDBJ whole genome shotgun (WGS) entry which is preliminary data.</text>
</comment>
<protein>
    <submittedName>
        <fullName evidence="1">Uncharacterized protein</fullName>
    </submittedName>
</protein>
<proteinExistence type="predicted"/>
<reference evidence="1 2" key="1">
    <citation type="submission" date="2016-04" db="EMBL/GenBank/DDBJ databases">
        <title>ATOL: Assembling a taxonomically balanced genome-scale reconstruction of the evolutionary history of the Enterobacteriaceae.</title>
        <authorList>
            <person name="Plunkett G.III."/>
            <person name="Neeno-Eckwall E.C."/>
            <person name="Glasner J.D."/>
            <person name="Perna N.T."/>
        </authorList>
    </citation>
    <scope>NUCLEOTIDE SEQUENCE [LARGE SCALE GENOMIC DNA]</scope>
    <source>
        <strain evidence="1 2">ATCC 12841</strain>
    </source>
</reference>
<accession>A0AA91EDC1</accession>
<dbReference type="RefSeq" id="WP_156088366.1">
    <property type="nucleotide sequence ID" value="NZ_LXEX01000062.1"/>
</dbReference>
<organism evidence="1 2">
    <name type="scientific">Obesumbacterium proteus ATCC 12841</name>
    <dbReference type="NCBI Taxonomy" id="1354268"/>
    <lineage>
        <taxon>Bacteria</taxon>
        <taxon>Pseudomonadati</taxon>
        <taxon>Pseudomonadota</taxon>
        <taxon>Gammaproteobacteria</taxon>
        <taxon>Enterobacterales</taxon>
        <taxon>Hafniaceae</taxon>
        <taxon>Obesumbacterium</taxon>
    </lineage>
</organism>
<sequence length="56" mass="6544">MNETIDPLEQLLIQWMQSAEMIPVMNDQIAQLEAVADHRTGQQEQRIIRGDHERCL</sequence>
<name>A0AA91EDC1_9GAMM</name>
<evidence type="ECO:0000313" key="1">
    <source>
        <dbReference type="EMBL" id="OAT56777.1"/>
    </source>
</evidence>